<feature type="non-terminal residue" evidence="2">
    <location>
        <position position="250"/>
    </location>
</feature>
<feature type="domain" description="BTB" evidence="1">
    <location>
        <begin position="31"/>
        <end position="98"/>
    </location>
</feature>
<dbReference type="PROSITE" id="PS50097">
    <property type="entry name" value="BTB"/>
    <property type="match status" value="1"/>
</dbReference>
<accession>A0A0A9WST5</accession>
<evidence type="ECO:0000259" key="1">
    <source>
        <dbReference type="PROSITE" id="PS50097"/>
    </source>
</evidence>
<dbReference type="InterPro" id="IPR000210">
    <property type="entry name" value="BTB/POZ_dom"/>
</dbReference>
<proteinExistence type="predicted"/>
<dbReference type="Gene3D" id="3.30.710.10">
    <property type="entry name" value="Potassium Channel Kv1.1, Chain A"/>
    <property type="match status" value="1"/>
</dbReference>
<sequence>MNFLAATINCEKRGSCKFDKLNDFRERGLFVDVTFVVEGVELKAHRIVLSARCEVFEKMFTIPMTEASLGVVNITDATKEAFEAFIVYLYSNSASDEVIDQHYAELIYLADKYLVQPCVSMCVDRLTCDLGGRSVVELLSLAESFKLLKFKEKLLSYLFVNGRNFINSQDFEKLVADFRLSEMVVSSIEPTTIPESINVTSNFWDSEMGEKLIRLRNNGNIVTVKVKLELRRKTIYGCLILMEDDFNWPV</sequence>
<protein>
    <submittedName>
        <fullName evidence="2">Speckle-type POZ protein</fullName>
    </submittedName>
</protein>
<dbReference type="AlphaFoldDB" id="A0A0A9WST5"/>
<dbReference type="SMART" id="SM00225">
    <property type="entry name" value="BTB"/>
    <property type="match status" value="1"/>
</dbReference>
<dbReference type="InterPro" id="IPR011333">
    <property type="entry name" value="SKP1/BTB/POZ_sf"/>
</dbReference>
<dbReference type="SUPFAM" id="SSF54695">
    <property type="entry name" value="POZ domain"/>
    <property type="match status" value="1"/>
</dbReference>
<name>A0A0A9WST5_LYGHE</name>
<evidence type="ECO:0000313" key="2">
    <source>
        <dbReference type="EMBL" id="JAG10859.1"/>
    </source>
</evidence>
<dbReference type="PANTHER" id="PTHR24413">
    <property type="entry name" value="SPECKLE-TYPE POZ PROTEIN"/>
    <property type="match status" value="1"/>
</dbReference>
<dbReference type="EMBL" id="GBHO01032745">
    <property type="protein sequence ID" value="JAG10859.1"/>
    <property type="molecule type" value="Transcribed_RNA"/>
</dbReference>
<organism evidence="2">
    <name type="scientific">Lygus hesperus</name>
    <name type="common">Western plant bug</name>
    <dbReference type="NCBI Taxonomy" id="30085"/>
    <lineage>
        <taxon>Eukaryota</taxon>
        <taxon>Metazoa</taxon>
        <taxon>Ecdysozoa</taxon>
        <taxon>Arthropoda</taxon>
        <taxon>Hexapoda</taxon>
        <taxon>Insecta</taxon>
        <taxon>Pterygota</taxon>
        <taxon>Neoptera</taxon>
        <taxon>Paraneoptera</taxon>
        <taxon>Hemiptera</taxon>
        <taxon>Heteroptera</taxon>
        <taxon>Panheteroptera</taxon>
        <taxon>Cimicomorpha</taxon>
        <taxon>Miridae</taxon>
        <taxon>Mirini</taxon>
        <taxon>Lygus</taxon>
    </lineage>
</organism>
<dbReference type="CDD" id="cd18186">
    <property type="entry name" value="BTB_POZ_ZBTB_KLHL-like"/>
    <property type="match status" value="1"/>
</dbReference>
<reference evidence="2" key="1">
    <citation type="journal article" date="2014" name="PLoS ONE">
        <title>Transcriptome-Based Identification of ABC Transporters in the Western Tarnished Plant Bug Lygus hesperus.</title>
        <authorList>
            <person name="Hull J.J."/>
            <person name="Chaney K."/>
            <person name="Geib S.M."/>
            <person name="Fabrick J.A."/>
            <person name="Brent C.S."/>
            <person name="Walsh D."/>
            <person name="Lavine L.C."/>
        </authorList>
    </citation>
    <scope>NUCLEOTIDE SEQUENCE</scope>
</reference>
<gene>
    <name evidence="2" type="primary">spop_14</name>
    <name evidence="2" type="ORF">CM83_17089</name>
</gene>
<dbReference type="Pfam" id="PF00651">
    <property type="entry name" value="BTB"/>
    <property type="match status" value="1"/>
</dbReference>
<reference evidence="2" key="2">
    <citation type="submission" date="2014-07" db="EMBL/GenBank/DDBJ databases">
        <authorList>
            <person name="Hull J."/>
        </authorList>
    </citation>
    <scope>NUCLEOTIDE SEQUENCE</scope>
</reference>